<evidence type="ECO:0000313" key="3">
    <source>
        <dbReference type="Proteomes" id="UP000249166"/>
    </source>
</evidence>
<comment type="caution">
    <text evidence="2">The sequence shown here is derived from an EMBL/GenBank/DDBJ whole genome shotgun (WGS) entry which is preliminary data.</text>
</comment>
<accession>A0A328HKI3</accession>
<feature type="region of interest" description="Disordered" evidence="1">
    <location>
        <begin position="1"/>
        <end position="34"/>
    </location>
</feature>
<reference evidence="2 3" key="1">
    <citation type="submission" date="2018-04" db="EMBL/GenBank/DDBJ databases">
        <title>Bacteria isolated from cave deposits of Manipur.</title>
        <authorList>
            <person name="Sahoo D."/>
            <person name="Sarangthem I."/>
            <person name="Nandeibam J."/>
        </authorList>
    </citation>
    <scope>NUCLEOTIDE SEQUENCE [LARGE SCALE GENOMIC DNA]</scope>
    <source>
        <strain evidence="3">mrc11</strain>
    </source>
</reference>
<dbReference type="SUPFAM" id="SSF49785">
    <property type="entry name" value="Galactose-binding domain-like"/>
    <property type="match status" value="1"/>
</dbReference>
<sequence>MPTIDEEPAPVRPGELISSAPPKRRRYEATSPDAGPLVCATCGTGNKAGGNFCRRCAASLRAPEPEAEPEPRLSWWTRLFGRTGQKALPAGTRPLSKSRHFPVRFVAFLAVLGLAGGVASANGDSISGAPQRILDEILYKSKEVAVVASDHIEGRNPELATDEFVNTSWASALKKGADANFLEATFQGSPRLVYVFITAPSSEPAPLEQRLRVLISVHHKGAKEGLYQNFPVVDVPTDKQRHGYYVGTDSVEKVRLTIVEPTSTTAKRVSIAGVQFAGR</sequence>
<evidence type="ECO:0000313" key="2">
    <source>
        <dbReference type="EMBL" id="RAM38671.1"/>
    </source>
</evidence>
<dbReference type="EMBL" id="QLNP01000042">
    <property type="protein sequence ID" value="RAM38671.1"/>
    <property type="molecule type" value="Genomic_DNA"/>
</dbReference>
<dbReference type="AlphaFoldDB" id="A0A328HKI3"/>
<gene>
    <name evidence="2" type="ORF">DBZ45_03555</name>
</gene>
<dbReference type="Proteomes" id="UP000249166">
    <property type="component" value="Unassembled WGS sequence"/>
</dbReference>
<protein>
    <recommendedName>
        <fullName evidence="4">Zinc ribbon domain-containing protein</fullName>
    </recommendedName>
</protein>
<proteinExistence type="predicted"/>
<organism evidence="2 3">
    <name type="scientific">Arthrobacter globiformis</name>
    <dbReference type="NCBI Taxonomy" id="1665"/>
    <lineage>
        <taxon>Bacteria</taxon>
        <taxon>Bacillati</taxon>
        <taxon>Actinomycetota</taxon>
        <taxon>Actinomycetes</taxon>
        <taxon>Micrococcales</taxon>
        <taxon>Micrococcaceae</taxon>
        <taxon>Arthrobacter</taxon>
    </lineage>
</organism>
<dbReference type="InterPro" id="IPR008979">
    <property type="entry name" value="Galactose-bd-like_sf"/>
</dbReference>
<evidence type="ECO:0000256" key="1">
    <source>
        <dbReference type="SAM" id="MobiDB-lite"/>
    </source>
</evidence>
<evidence type="ECO:0008006" key="4">
    <source>
        <dbReference type="Google" id="ProtNLM"/>
    </source>
</evidence>
<name>A0A328HKI3_ARTGO</name>